<keyword evidence="2" id="KW-0812">Transmembrane</keyword>
<evidence type="ECO:0000313" key="4">
    <source>
        <dbReference type="Proteomes" id="UP001176941"/>
    </source>
</evidence>
<keyword evidence="2" id="KW-0472">Membrane</keyword>
<organism evidence="3 4">
    <name type="scientific">Rangifer tarandus platyrhynchus</name>
    <name type="common">Svalbard reindeer</name>
    <dbReference type="NCBI Taxonomy" id="3082113"/>
    <lineage>
        <taxon>Eukaryota</taxon>
        <taxon>Metazoa</taxon>
        <taxon>Chordata</taxon>
        <taxon>Craniata</taxon>
        <taxon>Vertebrata</taxon>
        <taxon>Euteleostomi</taxon>
        <taxon>Mammalia</taxon>
        <taxon>Eutheria</taxon>
        <taxon>Laurasiatheria</taxon>
        <taxon>Artiodactyla</taxon>
        <taxon>Ruminantia</taxon>
        <taxon>Pecora</taxon>
        <taxon>Cervidae</taxon>
        <taxon>Odocoileinae</taxon>
        <taxon>Rangifer</taxon>
    </lineage>
</organism>
<protein>
    <submittedName>
        <fullName evidence="3">Uncharacterized protein</fullName>
    </submittedName>
</protein>
<keyword evidence="2" id="KW-1133">Transmembrane helix</keyword>
<evidence type="ECO:0000256" key="1">
    <source>
        <dbReference type="SAM" id="MobiDB-lite"/>
    </source>
</evidence>
<evidence type="ECO:0000256" key="2">
    <source>
        <dbReference type="SAM" id="Phobius"/>
    </source>
</evidence>
<name>A0ABN8ZWU7_RANTA</name>
<feature type="transmembrane region" description="Helical" evidence="2">
    <location>
        <begin position="58"/>
        <end position="76"/>
    </location>
</feature>
<gene>
    <name evidence="3" type="ORF">MRATA1EN1_LOCUS27201</name>
</gene>
<keyword evidence="4" id="KW-1185">Reference proteome</keyword>
<dbReference type="EMBL" id="OX459943">
    <property type="protein sequence ID" value="CAI9178239.1"/>
    <property type="molecule type" value="Genomic_DNA"/>
</dbReference>
<proteinExistence type="predicted"/>
<evidence type="ECO:0000313" key="3">
    <source>
        <dbReference type="EMBL" id="CAI9178239.1"/>
    </source>
</evidence>
<reference evidence="3" key="1">
    <citation type="submission" date="2023-04" db="EMBL/GenBank/DDBJ databases">
        <authorList>
            <consortium name="ELIXIR-Norway"/>
        </authorList>
    </citation>
    <scope>NUCLEOTIDE SEQUENCE [LARGE SCALE GENOMIC DNA]</scope>
</reference>
<sequence length="105" mass="11097">MVAPELAAPTDPTDPVPTVVLSPGLAGRLRAARARPCLITAIAPETDVFPPHGPTNGSLGNVWALTAFCPVSVLLLRHGFLSRHGRTQAYRSTPPLDTDRAKPNP</sequence>
<accession>A0ABN8ZWU7</accession>
<feature type="region of interest" description="Disordered" evidence="1">
    <location>
        <begin position="86"/>
        <end position="105"/>
    </location>
</feature>
<dbReference type="Proteomes" id="UP001176941">
    <property type="component" value="Chromosome 7"/>
</dbReference>